<protein>
    <recommendedName>
        <fullName evidence="1">TTF-type domain-containing protein</fullName>
    </recommendedName>
</protein>
<dbReference type="EMBL" id="JANPWB010000010">
    <property type="protein sequence ID" value="KAJ1136948.1"/>
    <property type="molecule type" value="Genomic_DNA"/>
</dbReference>
<evidence type="ECO:0000313" key="3">
    <source>
        <dbReference type="Proteomes" id="UP001066276"/>
    </source>
</evidence>
<dbReference type="PANTHER" id="PTHR45749:SF28">
    <property type="entry name" value="ZINC FINGER MYM-TYPE PROTEIN 1-LIKE-RELATED"/>
    <property type="match status" value="1"/>
</dbReference>
<dbReference type="AlphaFoldDB" id="A0AAV7QF89"/>
<name>A0AAV7QF89_PLEWA</name>
<keyword evidence="3" id="KW-1185">Reference proteome</keyword>
<dbReference type="SMART" id="SM00597">
    <property type="entry name" value="ZnF_TTF"/>
    <property type="match status" value="1"/>
</dbReference>
<feature type="domain" description="TTF-type" evidence="1">
    <location>
        <begin position="32"/>
        <end position="128"/>
    </location>
</feature>
<dbReference type="InterPro" id="IPR006580">
    <property type="entry name" value="Znf_TTF"/>
</dbReference>
<sequence>MTPEDKLRVKALGPEKPDIHIEQSAKDWGKGYTCRFARTWFDKMEWLTASSSKNALFCFPCLLFGGEVSWTRTGVTDLKHLAEKIKRHDSSESHLTNVLKLSLFGKSNIALQLNVSYCKGVIKHNEEVDKNRYILSKLIDCVKFCGAFELALRGHDETEESLNPGVFRGLVDFVSSIDSAMEAHWKSATVFKGTSRTIQNELLDCMLEVTRETIVQQLRSTDYVAIHADDTTDVSTKTQSVLVFRYIDGNSKVVERFYCFSYLKDSSADTISAAILNELNLILPEQSGKEKLIAQSYDGASVMRGASGGVQKKIRDIYPNAHYVHCYAHQLNLIMEQAASKISRVRIFFKELGGITAFFSRSPKRTEVLEQIVARRIPRGSATHWNFNIRAINIIHEHREDLVECIKSITQNTTFDSTSVCEAKGFTRTLEDKEFLFFLLLFHSIKPHVNILYNQLQKRDVDTLFVQRATSDFVISINKVRESIDNLDSELPHDCQFTNRKLQISTLIQEGKEVCDIIVVHARERFAFTRHLVSATLLHSELFQKHAKCFPSAALNETVDAYPMLTKSRLRTELSILYGRQDFHQATGGARSLYIF</sequence>
<dbReference type="Pfam" id="PF14291">
    <property type="entry name" value="DUF4371"/>
    <property type="match status" value="1"/>
</dbReference>
<evidence type="ECO:0000313" key="2">
    <source>
        <dbReference type="EMBL" id="KAJ1136948.1"/>
    </source>
</evidence>
<evidence type="ECO:0000259" key="1">
    <source>
        <dbReference type="SMART" id="SM00597"/>
    </source>
</evidence>
<reference evidence="2" key="1">
    <citation type="journal article" date="2022" name="bioRxiv">
        <title>Sequencing and chromosome-scale assembly of the giantPleurodeles waltlgenome.</title>
        <authorList>
            <person name="Brown T."/>
            <person name="Elewa A."/>
            <person name="Iarovenko S."/>
            <person name="Subramanian E."/>
            <person name="Araus A.J."/>
            <person name="Petzold A."/>
            <person name="Susuki M."/>
            <person name="Suzuki K.-i.T."/>
            <person name="Hayashi T."/>
            <person name="Toyoda A."/>
            <person name="Oliveira C."/>
            <person name="Osipova E."/>
            <person name="Leigh N.D."/>
            <person name="Simon A."/>
            <person name="Yun M.H."/>
        </authorList>
    </citation>
    <scope>NUCLEOTIDE SEQUENCE</scope>
    <source>
        <strain evidence="2">20211129_DDA</strain>
        <tissue evidence="2">Liver</tissue>
    </source>
</reference>
<gene>
    <name evidence="2" type="ORF">NDU88_003361</name>
</gene>
<dbReference type="Proteomes" id="UP001066276">
    <property type="component" value="Chromosome 6"/>
</dbReference>
<accession>A0AAV7QF89</accession>
<proteinExistence type="predicted"/>
<comment type="caution">
    <text evidence="2">The sequence shown here is derived from an EMBL/GenBank/DDBJ whole genome shotgun (WGS) entry which is preliminary data.</text>
</comment>
<dbReference type="SUPFAM" id="SSF53098">
    <property type="entry name" value="Ribonuclease H-like"/>
    <property type="match status" value="1"/>
</dbReference>
<dbReference type="InterPro" id="IPR012337">
    <property type="entry name" value="RNaseH-like_sf"/>
</dbReference>
<dbReference type="InterPro" id="IPR025398">
    <property type="entry name" value="DUF4371"/>
</dbReference>
<organism evidence="2 3">
    <name type="scientific">Pleurodeles waltl</name>
    <name type="common">Iberian ribbed newt</name>
    <dbReference type="NCBI Taxonomy" id="8319"/>
    <lineage>
        <taxon>Eukaryota</taxon>
        <taxon>Metazoa</taxon>
        <taxon>Chordata</taxon>
        <taxon>Craniata</taxon>
        <taxon>Vertebrata</taxon>
        <taxon>Euteleostomi</taxon>
        <taxon>Amphibia</taxon>
        <taxon>Batrachia</taxon>
        <taxon>Caudata</taxon>
        <taxon>Salamandroidea</taxon>
        <taxon>Salamandridae</taxon>
        <taxon>Pleurodelinae</taxon>
        <taxon>Pleurodeles</taxon>
    </lineage>
</organism>
<dbReference type="PANTHER" id="PTHR45749">
    <property type="match status" value="1"/>
</dbReference>